<reference evidence="1 2" key="1">
    <citation type="submission" date="2020-08" db="EMBL/GenBank/DDBJ databases">
        <authorList>
            <person name="Koutsovoulos G."/>
            <person name="Danchin GJ E."/>
        </authorList>
    </citation>
    <scope>NUCLEOTIDE SEQUENCE [LARGE SCALE GENOMIC DNA]</scope>
</reference>
<organism evidence="1 2">
    <name type="scientific">Meloidogyne enterolobii</name>
    <name type="common">Root-knot nematode worm</name>
    <name type="synonym">Meloidogyne mayaguensis</name>
    <dbReference type="NCBI Taxonomy" id="390850"/>
    <lineage>
        <taxon>Eukaryota</taxon>
        <taxon>Metazoa</taxon>
        <taxon>Ecdysozoa</taxon>
        <taxon>Nematoda</taxon>
        <taxon>Chromadorea</taxon>
        <taxon>Rhabditida</taxon>
        <taxon>Tylenchina</taxon>
        <taxon>Tylenchomorpha</taxon>
        <taxon>Tylenchoidea</taxon>
        <taxon>Meloidogynidae</taxon>
        <taxon>Meloidogyninae</taxon>
        <taxon>Meloidogyne</taxon>
    </lineage>
</organism>
<proteinExistence type="predicted"/>
<dbReference type="Proteomes" id="UP000580250">
    <property type="component" value="Unassembled WGS sequence"/>
</dbReference>
<evidence type="ECO:0000313" key="1">
    <source>
        <dbReference type="EMBL" id="CAD2199464.1"/>
    </source>
</evidence>
<dbReference type="AlphaFoldDB" id="A0A6V7XJI3"/>
<name>A0A6V7XJI3_MELEN</name>
<gene>
    <name evidence="1" type="ORF">MENT_LOCUS52852</name>
</gene>
<accession>A0A6V7XJI3</accession>
<dbReference type="EMBL" id="CAJEWN010001700">
    <property type="protein sequence ID" value="CAD2199464.1"/>
    <property type="molecule type" value="Genomic_DNA"/>
</dbReference>
<protein>
    <submittedName>
        <fullName evidence="1">Uncharacterized protein</fullName>
    </submittedName>
</protein>
<evidence type="ECO:0000313" key="2">
    <source>
        <dbReference type="Proteomes" id="UP000580250"/>
    </source>
</evidence>
<sequence length="66" mass="7806">MVVQNQGQTQHNPYLGKNYNLKNMLYHLILFKGLQHSHQPIQASWSHQQLPIVPYYNPPQNQNYFG</sequence>
<comment type="caution">
    <text evidence="1">The sequence shown here is derived from an EMBL/GenBank/DDBJ whole genome shotgun (WGS) entry which is preliminary data.</text>
</comment>